<dbReference type="InterPro" id="IPR020846">
    <property type="entry name" value="MFS_dom"/>
</dbReference>
<dbReference type="GO" id="GO:0022857">
    <property type="term" value="F:transmembrane transporter activity"/>
    <property type="evidence" value="ECO:0007669"/>
    <property type="project" value="InterPro"/>
</dbReference>
<dbReference type="STRING" id="683228.GA0070617_2707"/>
<evidence type="ECO:0000313" key="10">
    <source>
        <dbReference type="EMBL" id="SCL54587.1"/>
    </source>
</evidence>
<keyword evidence="4 8" id="KW-0812">Transmembrane</keyword>
<keyword evidence="11" id="KW-1185">Reference proteome</keyword>
<dbReference type="AlphaFoldDB" id="A0A1C6UKL8"/>
<dbReference type="OrthoDB" id="3356789at2"/>
<feature type="region of interest" description="Disordered" evidence="7">
    <location>
        <begin position="1"/>
        <end position="23"/>
    </location>
</feature>
<dbReference type="InterPro" id="IPR050171">
    <property type="entry name" value="MFS_Transporters"/>
</dbReference>
<keyword evidence="3" id="KW-1003">Cell membrane</keyword>
<feature type="transmembrane region" description="Helical" evidence="8">
    <location>
        <begin position="309"/>
        <end position="327"/>
    </location>
</feature>
<proteinExistence type="predicted"/>
<dbReference type="PANTHER" id="PTHR23517">
    <property type="entry name" value="RESISTANCE PROTEIN MDTM, PUTATIVE-RELATED-RELATED"/>
    <property type="match status" value="1"/>
</dbReference>
<feature type="domain" description="Major facilitator superfamily (MFS) profile" evidence="9">
    <location>
        <begin position="28"/>
        <end position="401"/>
    </location>
</feature>
<gene>
    <name evidence="10" type="ORF">GA0070617_2707</name>
</gene>
<evidence type="ECO:0000256" key="1">
    <source>
        <dbReference type="ARBA" id="ARBA00004651"/>
    </source>
</evidence>
<protein>
    <submittedName>
        <fullName evidence="10">Major Facilitator Superfamily protein</fullName>
    </submittedName>
</protein>
<dbReference type="InterPro" id="IPR011701">
    <property type="entry name" value="MFS"/>
</dbReference>
<reference evidence="10 11" key="1">
    <citation type="submission" date="2016-06" db="EMBL/GenBank/DDBJ databases">
        <authorList>
            <person name="Kjaerup R.B."/>
            <person name="Dalgaard T.S."/>
            <person name="Juul-Madsen H.R."/>
        </authorList>
    </citation>
    <scope>NUCLEOTIDE SEQUENCE [LARGE SCALE GENOMIC DNA]</scope>
    <source>
        <strain evidence="10 11">DSM 45577</strain>
    </source>
</reference>
<evidence type="ECO:0000256" key="6">
    <source>
        <dbReference type="ARBA" id="ARBA00023136"/>
    </source>
</evidence>
<feature type="transmembrane region" description="Helical" evidence="8">
    <location>
        <begin position="67"/>
        <end position="87"/>
    </location>
</feature>
<accession>A0A1C6UKL8</accession>
<dbReference type="InterPro" id="IPR036259">
    <property type="entry name" value="MFS_trans_sf"/>
</dbReference>
<evidence type="ECO:0000256" key="8">
    <source>
        <dbReference type="SAM" id="Phobius"/>
    </source>
</evidence>
<sequence>MVAPTSPRAGTRNRRRPHGRPGHRFTGAQLTVLVGGFLVNVGSFALYPYLAVLLRDRMGVGMEQVGLILGLGTMVQYGSATVTAALAERLGLRRSLIGALLLYSLGGTAFLAGGHRVGFTVAGILLISAAGSLYSPAYRSYLLCGADAGQRPRLVSAGNAAGSLGIAVGPVVGALFVHNSGGTFAVVTALYLVVAVSHLFLRREPVGEQTPAVEPFRRMLHGMAVLPFALTALTFYLNMHFYQYLAVYAEGRMAAAFYGAVMMGYALIQVAVQPLLANRVGRARYPVVLAVGFAGYTVGMVALADGHPVTIAAGVAVISLSSALLFLRNDLAALAESKRSATVTFGQQRLAIGVGASLSGLVGGAVYGRFEEANRPSGFWLVVAVQCVLLPLLLLGAARWRRRATATGPSPASGRP</sequence>
<dbReference type="PROSITE" id="PS50850">
    <property type="entry name" value="MFS"/>
    <property type="match status" value="1"/>
</dbReference>
<evidence type="ECO:0000259" key="9">
    <source>
        <dbReference type="PROSITE" id="PS50850"/>
    </source>
</evidence>
<feature type="transmembrane region" description="Helical" evidence="8">
    <location>
        <begin position="154"/>
        <end position="177"/>
    </location>
</feature>
<feature type="transmembrane region" description="Helical" evidence="8">
    <location>
        <begin position="119"/>
        <end position="142"/>
    </location>
</feature>
<dbReference type="SUPFAM" id="SSF103473">
    <property type="entry name" value="MFS general substrate transporter"/>
    <property type="match status" value="1"/>
</dbReference>
<feature type="transmembrane region" description="Helical" evidence="8">
    <location>
        <begin position="222"/>
        <end position="241"/>
    </location>
</feature>
<keyword evidence="6 8" id="KW-0472">Membrane</keyword>
<organism evidence="10 11">
    <name type="scientific">Micromonospora yangpuensis</name>
    <dbReference type="NCBI Taxonomy" id="683228"/>
    <lineage>
        <taxon>Bacteria</taxon>
        <taxon>Bacillati</taxon>
        <taxon>Actinomycetota</taxon>
        <taxon>Actinomycetes</taxon>
        <taxon>Micromonosporales</taxon>
        <taxon>Micromonosporaceae</taxon>
        <taxon>Micromonospora</taxon>
    </lineage>
</organism>
<dbReference type="Pfam" id="PF07690">
    <property type="entry name" value="MFS_1"/>
    <property type="match status" value="1"/>
</dbReference>
<feature type="transmembrane region" description="Helical" evidence="8">
    <location>
        <begin position="253"/>
        <end position="272"/>
    </location>
</feature>
<evidence type="ECO:0000256" key="2">
    <source>
        <dbReference type="ARBA" id="ARBA00022448"/>
    </source>
</evidence>
<dbReference type="Gene3D" id="1.20.1250.20">
    <property type="entry name" value="MFS general substrate transporter like domains"/>
    <property type="match status" value="2"/>
</dbReference>
<evidence type="ECO:0000313" key="11">
    <source>
        <dbReference type="Proteomes" id="UP000198937"/>
    </source>
</evidence>
<feature type="transmembrane region" description="Helical" evidence="8">
    <location>
        <begin position="379"/>
        <end position="398"/>
    </location>
</feature>
<evidence type="ECO:0000256" key="4">
    <source>
        <dbReference type="ARBA" id="ARBA00022692"/>
    </source>
</evidence>
<keyword evidence="5 8" id="KW-1133">Transmembrane helix</keyword>
<dbReference type="PANTHER" id="PTHR23517:SF2">
    <property type="entry name" value="MULTIDRUG RESISTANCE PROTEIN MDTH"/>
    <property type="match status" value="1"/>
</dbReference>
<feature type="transmembrane region" description="Helical" evidence="8">
    <location>
        <begin position="348"/>
        <end position="367"/>
    </location>
</feature>
<comment type="subcellular location">
    <subcellularLocation>
        <location evidence="1">Cell membrane</location>
        <topology evidence="1">Multi-pass membrane protein</topology>
    </subcellularLocation>
</comment>
<evidence type="ECO:0000256" key="7">
    <source>
        <dbReference type="SAM" id="MobiDB-lite"/>
    </source>
</evidence>
<feature type="compositionally biased region" description="Basic residues" evidence="7">
    <location>
        <begin position="11"/>
        <end position="23"/>
    </location>
</feature>
<feature type="transmembrane region" description="Helical" evidence="8">
    <location>
        <begin position="25"/>
        <end position="47"/>
    </location>
</feature>
<dbReference type="RefSeq" id="WP_091437079.1">
    <property type="nucleotide sequence ID" value="NZ_BMMJ01000009.1"/>
</dbReference>
<keyword evidence="2" id="KW-0813">Transport</keyword>
<feature type="transmembrane region" description="Helical" evidence="8">
    <location>
        <begin position="284"/>
        <end position="303"/>
    </location>
</feature>
<dbReference type="GO" id="GO:0005886">
    <property type="term" value="C:plasma membrane"/>
    <property type="evidence" value="ECO:0007669"/>
    <property type="project" value="UniProtKB-SubCell"/>
</dbReference>
<dbReference type="Proteomes" id="UP000198937">
    <property type="component" value="Unassembled WGS sequence"/>
</dbReference>
<dbReference type="EMBL" id="FMIA01000002">
    <property type="protein sequence ID" value="SCL54587.1"/>
    <property type="molecule type" value="Genomic_DNA"/>
</dbReference>
<name>A0A1C6UKL8_9ACTN</name>
<evidence type="ECO:0000256" key="5">
    <source>
        <dbReference type="ARBA" id="ARBA00022989"/>
    </source>
</evidence>
<feature type="transmembrane region" description="Helical" evidence="8">
    <location>
        <begin position="183"/>
        <end position="201"/>
    </location>
</feature>
<evidence type="ECO:0000256" key="3">
    <source>
        <dbReference type="ARBA" id="ARBA00022475"/>
    </source>
</evidence>